<accession>A0AAE3ZJN0</accession>
<proteinExistence type="predicted"/>
<dbReference type="EMBL" id="JAVDYC010000001">
    <property type="protein sequence ID" value="MDR7319926.1"/>
    <property type="molecule type" value="Genomic_DNA"/>
</dbReference>
<organism evidence="1 2">
    <name type="scientific">Catenuloplanes niger</name>
    <dbReference type="NCBI Taxonomy" id="587534"/>
    <lineage>
        <taxon>Bacteria</taxon>
        <taxon>Bacillati</taxon>
        <taxon>Actinomycetota</taxon>
        <taxon>Actinomycetes</taxon>
        <taxon>Micromonosporales</taxon>
        <taxon>Micromonosporaceae</taxon>
        <taxon>Catenuloplanes</taxon>
    </lineage>
</organism>
<comment type="caution">
    <text evidence="1">The sequence shown here is derived from an EMBL/GenBank/DDBJ whole genome shotgun (WGS) entry which is preliminary data.</text>
</comment>
<gene>
    <name evidence="1" type="ORF">J2S44_000176</name>
</gene>
<reference evidence="1 2" key="1">
    <citation type="submission" date="2023-07" db="EMBL/GenBank/DDBJ databases">
        <title>Sequencing the genomes of 1000 actinobacteria strains.</title>
        <authorList>
            <person name="Klenk H.-P."/>
        </authorList>
    </citation>
    <scope>NUCLEOTIDE SEQUENCE [LARGE SCALE GENOMIC DNA]</scope>
    <source>
        <strain evidence="1 2">DSM 44711</strain>
    </source>
</reference>
<dbReference type="AlphaFoldDB" id="A0AAE3ZJN0"/>
<keyword evidence="2" id="KW-1185">Reference proteome</keyword>
<evidence type="ECO:0000313" key="1">
    <source>
        <dbReference type="EMBL" id="MDR7319926.1"/>
    </source>
</evidence>
<evidence type="ECO:0000313" key="2">
    <source>
        <dbReference type="Proteomes" id="UP001183629"/>
    </source>
</evidence>
<protein>
    <submittedName>
        <fullName evidence="1">Uncharacterized protein</fullName>
    </submittedName>
</protein>
<name>A0AAE3ZJN0_9ACTN</name>
<dbReference type="RefSeq" id="WP_310407917.1">
    <property type="nucleotide sequence ID" value="NZ_JAVDYC010000001.1"/>
</dbReference>
<dbReference type="Proteomes" id="UP001183629">
    <property type="component" value="Unassembled WGS sequence"/>
</dbReference>
<sequence>MRSSLWRSCAERFLKPQLGDDWRTSKTLLYHQPNDWFICALWPRQPKTATWFQVVRLVQFLPIPASKPGGIDSMPLSHRGDYPTAPTTISEAGPVMERVLADIRDEALPHFRKRGNVSGYFDIVEPRSRRAPDNMYRQEELLYLTLLQGDLQKAQRIESYASVRAREIGEPFAIEIAERIDHVMGLTRIGLPDALDQLRTQASETLAAIT</sequence>